<reference evidence="3" key="1">
    <citation type="submission" date="2021-04" db="EMBL/GenBank/DDBJ databases">
        <title>Pseudonocardia sp. nov., isolated from sandy soil of mangrove forest.</title>
        <authorList>
            <person name="Zan Z."/>
            <person name="Huang R."/>
            <person name="Liu W."/>
        </authorList>
    </citation>
    <scope>NUCLEOTIDE SEQUENCE</scope>
    <source>
        <strain evidence="3">S2-4</strain>
    </source>
</reference>
<dbReference type="Gene3D" id="3.30.450.20">
    <property type="entry name" value="PAS domain"/>
    <property type="match status" value="3"/>
</dbReference>
<dbReference type="SMART" id="SM00091">
    <property type="entry name" value="PAS"/>
    <property type="match status" value="3"/>
</dbReference>
<dbReference type="InterPro" id="IPR013767">
    <property type="entry name" value="PAS_fold"/>
</dbReference>
<sequence>MTTGIDNGRGTGRVRTTGGGAGPSRGLGPDAAAALARVLDTAPLLVLVTDADLRITWAAGEATGHPDARTLIGRSAGEAFGTDDPDHPCIAPLRIALGGEQARAQCRRPDGARLDQWTGPLRADGGEPGGAVALVLDVTDAERAGRRAEVAEEKFRRLVDNSPAVIDVRDADDRITQANPAFLRTFGVGLADVVGYRPRPDLPGADDSDVADLLDTGRRVRESGASRVWQGRIPHPDGHLVDLHGHVFALPTEDGGPGVGEVFVDVTALERARRELADSEQRFRALFNAADIGVLLLAPDARVVDANPAALRLTGRTPQQVRGQPIDIALTAADVERHDPLWAELVAGRRSRYDLTVTVRSAEGRQRPARLTVTLVRTREGAPALGLGLVAPLAADAETVTVPARSMPSAGEAAVLERLAAGASLQQIATDLGMSRRGVDYRITRLRHKLRADGPGGAPANSAALIARAYALGILHPAVWPPRVAEPQQPDERTEGAG</sequence>
<dbReference type="SUPFAM" id="SSF55785">
    <property type="entry name" value="PYP-like sensor domain (PAS domain)"/>
    <property type="match status" value="3"/>
</dbReference>
<gene>
    <name evidence="3" type="ORF">KDL28_00885</name>
</gene>
<dbReference type="InterPro" id="IPR016032">
    <property type="entry name" value="Sig_transdc_resp-reg_C-effctor"/>
</dbReference>
<dbReference type="InterPro" id="IPR052155">
    <property type="entry name" value="Biofilm_reg_signaling"/>
</dbReference>
<name>A0ABT0ZSA7_9PSEU</name>
<feature type="domain" description="PAS" evidence="2">
    <location>
        <begin position="151"/>
        <end position="195"/>
    </location>
</feature>
<dbReference type="InterPro" id="IPR036388">
    <property type="entry name" value="WH-like_DNA-bd_sf"/>
</dbReference>
<dbReference type="SUPFAM" id="SSF46894">
    <property type="entry name" value="C-terminal effector domain of the bipartite response regulators"/>
    <property type="match status" value="1"/>
</dbReference>
<dbReference type="PANTHER" id="PTHR44757">
    <property type="entry name" value="DIGUANYLATE CYCLASE DGCP"/>
    <property type="match status" value="1"/>
</dbReference>
<evidence type="ECO:0000256" key="1">
    <source>
        <dbReference type="SAM" id="MobiDB-lite"/>
    </source>
</evidence>
<dbReference type="Pfam" id="PF00196">
    <property type="entry name" value="GerE"/>
    <property type="match status" value="1"/>
</dbReference>
<dbReference type="RefSeq" id="WP_252435187.1">
    <property type="nucleotide sequence ID" value="NZ_JAGSOV010000003.1"/>
</dbReference>
<dbReference type="InterPro" id="IPR000014">
    <property type="entry name" value="PAS"/>
</dbReference>
<dbReference type="Proteomes" id="UP001165283">
    <property type="component" value="Unassembled WGS sequence"/>
</dbReference>
<proteinExistence type="predicted"/>
<dbReference type="InterPro" id="IPR035965">
    <property type="entry name" value="PAS-like_dom_sf"/>
</dbReference>
<dbReference type="PROSITE" id="PS50112">
    <property type="entry name" value="PAS"/>
    <property type="match status" value="2"/>
</dbReference>
<dbReference type="Pfam" id="PF00989">
    <property type="entry name" value="PAS"/>
    <property type="match status" value="1"/>
</dbReference>
<feature type="domain" description="PAS" evidence="2">
    <location>
        <begin position="279"/>
        <end position="324"/>
    </location>
</feature>
<dbReference type="EMBL" id="JAGSOV010000003">
    <property type="protein sequence ID" value="MCO1653601.1"/>
    <property type="molecule type" value="Genomic_DNA"/>
</dbReference>
<dbReference type="NCBIfam" id="TIGR00229">
    <property type="entry name" value="sensory_box"/>
    <property type="match status" value="2"/>
</dbReference>
<comment type="caution">
    <text evidence="3">The sequence shown here is derived from an EMBL/GenBank/DDBJ whole genome shotgun (WGS) entry which is preliminary data.</text>
</comment>
<evidence type="ECO:0000313" key="4">
    <source>
        <dbReference type="Proteomes" id="UP001165283"/>
    </source>
</evidence>
<dbReference type="CDD" id="cd00130">
    <property type="entry name" value="PAS"/>
    <property type="match status" value="2"/>
</dbReference>
<accession>A0ABT0ZSA7</accession>
<evidence type="ECO:0000259" key="2">
    <source>
        <dbReference type="PROSITE" id="PS50112"/>
    </source>
</evidence>
<dbReference type="Gene3D" id="1.10.10.10">
    <property type="entry name" value="Winged helix-like DNA-binding domain superfamily/Winged helix DNA-binding domain"/>
    <property type="match status" value="1"/>
</dbReference>
<feature type="compositionally biased region" description="Gly residues" evidence="1">
    <location>
        <begin position="7"/>
        <end position="25"/>
    </location>
</feature>
<keyword evidence="4" id="KW-1185">Reference proteome</keyword>
<organism evidence="3 4">
    <name type="scientific">Pseudonocardia humida</name>
    <dbReference type="NCBI Taxonomy" id="2800819"/>
    <lineage>
        <taxon>Bacteria</taxon>
        <taxon>Bacillati</taxon>
        <taxon>Actinomycetota</taxon>
        <taxon>Actinomycetes</taxon>
        <taxon>Pseudonocardiales</taxon>
        <taxon>Pseudonocardiaceae</taxon>
        <taxon>Pseudonocardia</taxon>
    </lineage>
</organism>
<protein>
    <submittedName>
        <fullName evidence="3">PAS domain S-box protein</fullName>
    </submittedName>
</protein>
<dbReference type="InterPro" id="IPR013656">
    <property type="entry name" value="PAS_4"/>
</dbReference>
<dbReference type="InterPro" id="IPR000792">
    <property type="entry name" value="Tscrpt_reg_LuxR_C"/>
</dbReference>
<evidence type="ECO:0000313" key="3">
    <source>
        <dbReference type="EMBL" id="MCO1653601.1"/>
    </source>
</evidence>
<feature type="region of interest" description="Disordered" evidence="1">
    <location>
        <begin position="1"/>
        <end position="28"/>
    </location>
</feature>
<dbReference type="PANTHER" id="PTHR44757:SF2">
    <property type="entry name" value="BIOFILM ARCHITECTURE MAINTENANCE PROTEIN MBAA"/>
    <property type="match status" value="1"/>
</dbReference>
<dbReference type="Pfam" id="PF08448">
    <property type="entry name" value="PAS_4"/>
    <property type="match status" value="2"/>
</dbReference>